<gene>
    <name evidence="1" type="ORF">HMPREF0971_00885</name>
</gene>
<comment type="caution">
    <text evidence="1">The sequence shown here is derived from an EMBL/GenBank/DDBJ whole genome shotgun (WGS) entry which is preliminary data.</text>
</comment>
<dbReference type="Proteomes" id="UP000004079">
    <property type="component" value="Unassembled WGS sequence"/>
</dbReference>
<protein>
    <submittedName>
        <fullName evidence="1">Uncharacterized protein</fullName>
    </submittedName>
</protein>
<dbReference type="EMBL" id="ACUZ02000011">
    <property type="protein sequence ID" value="EFB32764.1"/>
    <property type="molecule type" value="Genomic_DNA"/>
</dbReference>
<proteinExistence type="predicted"/>
<evidence type="ECO:0000313" key="1">
    <source>
        <dbReference type="EMBL" id="EFB32764.1"/>
    </source>
</evidence>
<sequence length="45" mass="5303">MLKSIPWKYDRYIEMWQVADLSKLFRQTAPCLFSSVMLKAGMGYV</sequence>
<organism evidence="1 2">
    <name type="scientific">Segatella oris F0302</name>
    <dbReference type="NCBI Taxonomy" id="649760"/>
    <lineage>
        <taxon>Bacteria</taxon>
        <taxon>Pseudomonadati</taxon>
        <taxon>Bacteroidota</taxon>
        <taxon>Bacteroidia</taxon>
        <taxon>Bacteroidales</taxon>
        <taxon>Prevotellaceae</taxon>
        <taxon>Segatella</taxon>
    </lineage>
</organism>
<dbReference type="HOGENOM" id="CLU_216899_0_0_10"/>
<accession>D1QPJ4</accession>
<evidence type="ECO:0000313" key="2">
    <source>
        <dbReference type="Proteomes" id="UP000004079"/>
    </source>
</evidence>
<reference evidence="1 2" key="1">
    <citation type="submission" date="2009-11" db="EMBL/GenBank/DDBJ databases">
        <authorList>
            <person name="Weinstock G."/>
            <person name="Sodergren E."/>
            <person name="Clifton S."/>
            <person name="Fulton L."/>
            <person name="Fulton B."/>
            <person name="Courtney L."/>
            <person name="Fronick C."/>
            <person name="Harrison M."/>
            <person name="Strong C."/>
            <person name="Farmer C."/>
            <person name="Delahaunty K."/>
            <person name="Markovic C."/>
            <person name="Hall O."/>
            <person name="Minx P."/>
            <person name="Tomlinson C."/>
            <person name="Mitreva M."/>
            <person name="Nelson J."/>
            <person name="Hou S."/>
            <person name="Wollam A."/>
            <person name="Pepin K.H."/>
            <person name="Johnson M."/>
            <person name="Bhonagiri V."/>
            <person name="Nash W.E."/>
            <person name="Warren W."/>
            <person name="Chinwalla A."/>
            <person name="Mardis E.R."/>
            <person name="Wilson R.K."/>
        </authorList>
    </citation>
    <scope>NUCLEOTIDE SEQUENCE [LARGE SCALE GENOMIC DNA]</scope>
    <source>
        <strain evidence="1 2">F0302</strain>
    </source>
</reference>
<dbReference type="AlphaFoldDB" id="D1QPJ4"/>
<name>D1QPJ4_9BACT</name>